<keyword evidence="3" id="KW-1185">Reference proteome</keyword>
<dbReference type="AlphaFoldDB" id="A0A164XEP9"/>
<dbReference type="OrthoDB" id="2595509at2759"/>
<dbReference type="Proteomes" id="UP000076722">
    <property type="component" value="Unassembled WGS sequence"/>
</dbReference>
<evidence type="ECO:0000313" key="3">
    <source>
        <dbReference type="Proteomes" id="UP000076722"/>
    </source>
</evidence>
<feature type="compositionally biased region" description="Acidic residues" evidence="1">
    <location>
        <begin position="79"/>
        <end position="94"/>
    </location>
</feature>
<sequence length="221" mass="23563">MSQRRKNGAFVAAATTEAARRQLMMPVPCWELQLVTPEGVNPSSGLKVLKWVQTDKKQHFSDSEDEADDALAPLPDLPEGGEVEGDDDDQEDDPAQSASRLESRDVSEPIIAPSVEPPTQPPSPKPHPLSVSLVPEPDDETPDNEVGQDLTLDAFPLGPPGGDTGTLDAELNEETMEDVLGMDAANAFADVDDPLVGAGDANDVLSGMVDEELLSFEPPEQ</sequence>
<name>A0A164XEP9_9AGAM</name>
<evidence type="ECO:0000256" key="1">
    <source>
        <dbReference type="SAM" id="MobiDB-lite"/>
    </source>
</evidence>
<feature type="region of interest" description="Disordered" evidence="1">
    <location>
        <begin position="56"/>
        <end position="168"/>
    </location>
</feature>
<organism evidence="2 3">
    <name type="scientific">Sistotremastrum niveocremeum HHB9708</name>
    <dbReference type="NCBI Taxonomy" id="1314777"/>
    <lineage>
        <taxon>Eukaryota</taxon>
        <taxon>Fungi</taxon>
        <taxon>Dikarya</taxon>
        <taxon>Basidiomycota</taxon>
        <taxon>Agaricomycotina</taxon>
        <taxon>Agaricomycetes</taxon>
        <taxon>Sistotremastrales</taxon>
        <taxon>Sistotremastraceae</taxon>
        <taxon>Sertulicium</taxon>
        <taxon>Sertulicium niveocremeum</taxon>
    </lineage>
</organism>
<dbReference type="EMBL" id="KV419400">
    <property type="protein sequence ID" value="KZS95902.1"/>
    <property type="molecule type" value="Genomic_DNA"/>
</dbReference>
<reference evidence="2 3" key="1">
    <citation type="journal article" date="2016" name="Mol. Biol. Evol.">
        <title>Comparative Genomics of Early-Diverging Mushroom-Forming Fungi Provides Insights into the Origins of Lignocellulose Decay Capabilities.</title>
        <authorList>
            <person name="Nagy L.G."/>
            <person name="Riley R."/>
            <person name="Tritt A."/>
            <person name="Adam C."/>
            <person name="Daum C."/>
            <person name="Floudas D."/>
            <person name="Sun H."/>
            <person name="Yadav J.S."/>
            <person name="Pangilinan J."/>
            <person name="Larsson K.H."/>
            <person name="Matsuura K."/>
            <person name="Barry K."/>
            <person name="Labutti K."/>
            <person name="Kuo R."/>
            <person name="Ohm R.A."/>
            <person name="Bhattacharya S.S."/>
            <person name="Shirouzu T."/>
            <person name="Yoshinaga Y."/>
            <person name="Martin F.M."/>
            <person name="Grigoriev I.V."/>
            <person name="Hibbett D.S."/>
        </authorList>
    </citation>
    <scope>NUCLEOTIDE SEQUENCE [LARGE SCALE GENOMIC DNA]</scope>
    <source>
        <strain evidence="2 3">HHB9708</strain>
    </source>
</reference>
<proteinExistence type="predicted"/>
<protein>
    <submittedName>
        <fullName evidence="2">Uncharacterized protein</fullName>
    </submittedName>
</protein>
<feature type="compositionally biased region" description="Pro residues" evidence="1">
    <location>
        <begin position="115"/>
        <end position="127"/>
    </location>
</feature>
<evidence type="ECO:0000313" key="2">
    <source>
        <dbReference type="EMBL" id="KZS95902.1"/>
    </source>
</evidence>
<gene>
    <name evidence="2" type="ORF">SISNIDRAFT_483321</name>
</gene>
<dbReference type="STRING" id="1314777.A0A164XEP9"/>
<accession>A0A164XEP9</accession>